<dbReference type="RefSeq" id="WP_157091159.1">
    <property type="nucleotide sequence ID" value="NZ_LUTU01000002.1"/>
</dbReference>
<dbReference type="PATRIC" id="fig|38307.3.peg.217"/>
<evidence type="ECO:0000313" key="2">
    <source>
        <dbReference type="Proteomes" id="UP000077786"/>
    </source>
</evidence>
<proteinExistence type="predicted"/>
<dbReference type="OrthoDB" id="9761531at2"/>
<sequence>MNSFLREKSVSLIGRLTRIEQVNSDNLVRHKAARIGFEFDAINREISEQTALDEISGKRDGANLALVKVLTTYDRLCKITGRNEFEEGDWFLIQLGPRGNSSGSFAWASALETAGYLENIPLSLENATWMFRDEDPFLRPLSSGITALRSMVQNIASACKFPSTAIYKRNDIQNLLTNLSVADHAIVHDVGQGSFITLMDANNNEVVHLDAGWPVSWNMKTAPKTKPCIKNYSAPVVISHWDWDHIHGYHAIRGLRSGIWIVPVQKLGPGAKRIAETLSKSNRLYGMSSTFLSAGKFKLYRKKGKNFNNSGILMEASLNSGKKIIYVGDSDYLSSTSPLTVNPDLLVATHHGAKFNGSVPLPTSYLAPCVVSVGAGNTYKHPSQAALQLHRSAGWQLSYTCQDGLIPRGQKRLGP</sequence>
<dbReference type="Proteomes" id="UP000077786">
    <property type="component" value="Unassembled WGS sequence"/>
</dbReference>
<organism evidence="1 2">
    <name type="scientific">Gluconobacter cerinus</name>
    <dbReference type="NCBI Taxonomy" id="38307"/>
    <lineage>
        <taxon>Bacteria</taxon>
        <taxon>Pseudomonadati</taxon>
        <taxon>Pseudomonadota</taxon>
        <taxon>Alphaproteobacteria</taxon>
        <taxon>Acetobacterales</taxon>
        <taxon>Acetobacteraceae</taxon>
        <taxon>Gluconobacter</taxon>
    </lineage>
</organism>
<dbReference type="AlphaFoldDB" id="A0A1B6VPM0"/>
<reference evidence="1 2" key="1">
    <citation type="submission" date="2016-03" db="EMBL/GenBank/DDBJ databases">
        <title>Draft genome sequence of Gluconobacter cerinus strain CECT 9110.</title>
        <authorList>
            <person name="Sainz F."/>
            <person name="Mas A."/>
            <person name="Torija M.J."/>
        </authorList>
    </citation>
    <scope>NUCLEOTIDE SEQUENCE [LARGE SCALE GENOMIC DNA]</scope>
    <source>
        <strain evidence="1 2">CECT 9110</strain>
    </source>
</reference>
<dbReference type="InterPro" id="IPR036866">
    <property type="entry name" value="RibonucZ/Hydroxyglut_hydro"/>
</dbReference>
<name>A0A1B6VPM0_9PROT</name>
<dbReference type="SUPFAM" id="SSF56281">
    <property type="entry name" value="Metallo-hydrolase/oxidoreductase"/>
    <property type="match status" value="1"/>
</dbReference>
<comment type="caution">
    <text evidence="1">The sequence shown here is derived from an EMBL/GenBank/DDBJ whole genome shotgun (WGS) entry which is preliminary data.</text>
</comment>
<evidence type="ECO:0000313" key="1">
    <source>
        <dbReference type="EMBL" id="OAJ69153.1"/>
    </source>
</evidence>
<dbReference type="EMBL" id="LUTU01000002">
    <property type="protein sequence ID" value="OAJ69153.1"/>
    <property type="molecule type" value="Genomic_DNA"/>
</dbReference>
<accession>A0A1B6VPM0</accession>
<gene>
    <name evidence="1" type="ORF">A0123_00207</name>
</gene>
<dbReference type="Gene3D" id="3.60.15.10">
    <property type="entry name" value="Ribonuclease Z/Hydroxyacylglutathione hydrolase-like"/>
    <property type="match status" value="1"/>
</dbReference>
<protein>
    <submittedName>
        <fullName evidence="1">Uncharacterized protein</fullName>
    </submittedName>
</protein>